<evidence type="ECO:0000256" key="1">
    <source>
        <dbReference type="ARBA" id="ARBA00001933"/>
    </source>
</evidence>
<dbReference type="Gene3D" id="3.20.10.10">
    <property type="entry name" value="D-amino Acid Aminotransferase, subunit A, domain 2"/>
    <property type="match status" value="1"/>
</dbReference>
<evidence type="ECO:0000256" key="12">
    <source>
        <dbReference type="ARBA" id="ARBA00048798"/>
    </source>
</evidence>
<dbReference type="PROSITE" id="PS00770">
    <property type="entry name" value="AA_TRANSFER_CLASS_4"/>
    <property type="match status" value="1"/>
</dbReference>
<keyword evidence="7 16" id="KW-0028">Amino-acid biosynthesis</keyword>
<keyword evidence="8 16" id="KW-0808">Transferase</keyword>
<dbReference type="EC" id="2.6.1.42" evidence="16"/>
<dbReference type="NCBIfam" id="TIGR01123">
    <property type="entry name" value="ilvE_II"/>
    <property type="match status" value="1"/>
</dbReference>
<evidence type="ECO:0000256" key="2">
    <source>
        <dbReference type="ARBA" id="ARBA00004824"/>
    </source>
</evidence>
<protein>
    <recommendedName>
        <fullName evidence="16">Branched-chain-amino-acid aminotransferase</fullName>
        <ecNumber evidence="16">2.6.1.42</ecNumber>
    </recommendedName>
</protein>
<evidence type="ECO:0000313" key="18">
    <source>
        <dbReference type="EMBL" id="MBL4951567.1"/>
    </source>
</evidence>
<comment type="catalytic activity">
    <reaction evidence="12 16">
        <text>L-isoleucine + 2-oxoglutarate = (S)-3-methyl-2-oxopentanoate + L-glutamate</text>
        <dbReference type="Rhea" id="RHEA:24801"/>
        <dbReference type="ChEBI" id="CHEBI:16810"/>
        <dbReference type="ChEBI" id="CHEBI:29985"/>
        <dbReference type="ChEBI" id="CHEBI:35146"/>
        <dbReference type="ChEBI" id="CHEBI:58045"/>
        <dbReference type="EC" id="2.6.1.42"/>
    </reaction>
</comment>
<evidence type="ECO:0000256" key="14">
    <source>
        <dbReference type="RuleBase" id="RU004106"/>
    </source>
</evidence>
<reference evidence="18 19" key="1">
    <citation type="submission" date="2021-01" db="EMBL/GenBank/DDBJ databases">
        <title>Genome public.</title>
        <authorList>
            <person name="Liu C."/>
            <person name="Sun Q."/>
        </authorList>
    </citation>
    <scope>NUCLEOTIDE SEQUENCE [LARGE SCALE GENOMIC DNA]</scope>
    <source>
        <strain evidence="18 19">YIM B02564</strain>
    </source>
</reference>
<evidence type="ECO:0000256" key="4">
    <source>
        <dbReference type="ARBA" id="ARBA00005072"/>
    </source>
</evidence>
<dbReference type="PANTHER" id="PTHR11825">
    <property type="entry name" value="SUBGROUP IIII AMINOTRANSFERASE"/>
    <property type="match status" value="1"/>
</dbReference>
<proteinExistence type="inferred from homology"/>
<comment type="similarity">
    <text evidence="5 14">Belongs to the class-IV pyridoxal-phosphate-dependent aminotransferase family.</text>
</comment>
<evidence type="ECO:0000256" key="5">
    <source>
        <dbReference type="ARBA" id="ARBA00009320"/>
    </source>
</evidence>
<dbReference type="InterPro" id="IPR005786">
    <property type="entry name" value="B_amino_transII"/>
</dbReference>
<comment type="pathway">
    <text evidence="3 17">Amino-acid biosynthesis; L-valine biosynthesis; L-valine from pyruvate: step 4/4.</text>
</comment>
<comment type="catalytic activity">
    <reaction evidence="13 16">
        <text>L-leucine + 2-oxoglutarate = 4-methyl-2-oxopentanoate + L-glutamate</text>
        <dbReference type="Rhea" id="RHEA:18321"/>
        <dbReference type="ChEBI" id="CHEBI:16810"/>
        <dbReference type="ChEBI" id="CHEBI:17865"/>
        <dbReference type="ChEBI" id="CHEBI:29985"/>
        <dbReference type="ChEBI" id="CHEBI:57427"/>
        <dbReference type="EC" id="2.6.1.42"/>
    </reaction>
</comment>
<dbReference type="PIRSF" id="PIRSF006468">
    <property type="entry name" value="BCAT1"/>
    <property type="match status" value="1"/>
</dbReference>
<evidence type="ECO:0000256" key="17">
    <source>
        <dbReference type="RuleBase" id="RU004519"/>
    </source>
</evidence>
<evidence type="ECO:0000256" key="9">
    <source>
        <dbReference type="ARBA" id="ARBA00022898"/>
    </source>
</evidence>
<evidence type="ECO:0000256" key="6">
    <source>
        <dbReference type="ARBA" id="ARBA00022576"/>
    </source>
</evidence>
<evidence type="ECO:0000256" key="8">
    <source>
        <dbReference type="ARBA" id="ARBA00022679"/>
    </source>
</evidence>
<dbReference type="NCBIfam" id="NF009897">
    <property type="entry name" value="PRK13357.1"/>
    <property type="match status" value="1"/>
</dbReference>
<dbReference type="InterPro" id="IPR001544">
    <property type="entry name" value="Aminotrans_IV"/>
</dbReference>
<dbReference type="InterPro" id="IPR036038">
    <property type="entry name" value="Aminotransferase-like"/>
</dbReference>
<dbReference type="GO" id="GO:0004084">
    <property type="term" value="F:branched-chain-amino-acid transaminase activity"/>
    <property type="evidence" value="ECO:0007669"/>
    <property type="project" value="UniProtKB-EC"/>
</dbReference>
<evidence type="ECO:0000256" key="7">
    <source>
        <dbReference type="ARBA" id="ARBA00022605"/>
    </source>
</evidence>
<dbReference type="Proteomes" id="UP000623967">
    <property type="component" value="Unassembled WGS sequence"/>
</dbReference>
<comment type="catalytic activity">
    <reaction evidence="11 16">
        <text>L-valine + 2-oxoglutarate = 3-methyl-2-oxobutanoate + L-glutamate</text>
        <dbReference type="Rhea" id="RHEA:24813"/>
        <dbReference type="ChEBI" id="CHEBI:11851"/>
        <dbReference type="ChEBI" id="CHEBI:16810"/>
        <dbReference type="ChEBI" id="CHEBI:29985"/>
        <dbReference type="ChEBI" id="CHEBI:57762"/>
        <dbReference type="EC" id="2.6.1.42"/>
    </reaction>
</comment>
<keyword evidence="19" id="KW-1185">Reference proteome</keyword>
<dbReference type="Pfam" id="PF01063">
    <property type="entry name" value="Aminotran_4"/>
    <property type="match status" value="1"/>
</dbReference>
<comment type="pathway">
    <text evidence="2 17">Amino-acid biosynthesis; L-isoleucine biosynthesis; L-isoleucine from 2-oxobutanoate: step 4/4.</text>
</comment>
<dbReference type="SUPFAM" id="SSF56752">
    <property type="entry name" value="D-aminoacid aminotransferase-like PLP-dependent enzymes"/>
    <property type="match status" value="1"/>
</dbReference>
<comment type="caution">
    <text evidence="18">The sequence shown here is derived from an EMBL/GenBank/DDBJ whole genome shotgun (WGS) entry which is preliminary data.</text>
</comment>
<keyword evidence="10 16" id="KW-0100">Branched-chain amino acid biosynthesis</keyword>
<dbReference type="InterPro" id="IPR043131">
    <property type="entry name" value="BCAT-like_N"/>
</dbReference>
<evidence type="ECO:0000256" key="13">
    <source>
        <dbReference type="ARBA" id="ARBA00049229"/>
    </source>
</evidence>
<keyword evidence="6 16" id="KW-0032">Aminotransferase</keyword>
<comment type="pathway">
    <text evidence="4 17">Amino-acid biosynthesis; L-leucine biosynthesis; L-leucine from 3-methyl-2-oxobutanoate: step 4/4.</text>
</comment>
<accession>A0ABS1TJY2</accession>
<dbReference type="InterPro" id="IPR018300">
    <property type="entry name" value="Aminotrans_IV_CS"/>
</dbReference>
<keyword evidence="9 15" id="KW-0663">Pyridoxal phosphate</keyword>
<name>A0ABS1TJY2_9BACI</name>
<evidence type="ECO:0000313" key="19">
    <source>
        <dbReference type="Proteomes" id="UP000623967"/>
    </source>
</evidence>
<organism evidence="18 19">
    <name type="scientific">Neobacillus paridis</name>
    <dbReference type="NCBI Taxonomy" id="2803862"/>
    <lineage>
        <taxon>Bacteria</taxon>
        <taxon>Bacillati</taxon>
        <taxon>Bacillota</taxon>
        <taxon>Bacilli</taxon>
        <taxon>Bacillales</taxon>
        <taxon>Bacillaceae</taxon>
        <taxon>Neobacillus</taxon>
    </lineage>
</organism>
<evidence type="ECO:0000256" key="3">
    <source>
        <dbReference type="ARBA" id="ARBA00004931"/>
    </source>
</evidence>
<dbReference type="Gene3D" id="3.30.470.10">
    <property type="match status" value="1"/>
</dbReference>
<evidence type="ECO:0000256" key="15">
    <source>
        <dbReference type="RuleBase" id="RU004516"/>
    </source>
</evidence>
<dbReference type="CDD" id="cd01557">
    <property type="entry name" value="BCAT_beta_family"/>
    <property type="match status" value="1"/>
</dbReference>
<dbReference type="PANTHER" id="PTHR11825:SF44">
    <property type="entry name" value="BRANCHED-CHAIN-AMINO-ACID AMINOTRANSFERASE"/>
    <property type="match status" value="1"/>
</dbReference>
<sequence>MKQDIAFIQREELKAKPEPVSLGFGNYYTDYMFVMDYHIDSGWHDPRIVPYEPITLDPAAMVFHYGQAIFEGLKAYKTADGTIQLFRPEKNMNRLNESCARLCIPQIDEQLLLNAIKQLVSIEKDWIPEGEGMSLYIRPFILATEPHLGVRPSHQYKLLVILSPSGAYYGSQLSPVKIHVEEHYVRAVIGGVGHVKTSGNYAASLKAQEEAEEKGYAQILWLDAKENKYVEEVGSMNIFFKINGEVVTPKLNGSILPGVTRDSVIQLLKHWEVPVREARISIEDIFAAHERGELEEVFGSGTAAVISPVGELNWNGKSIVINEQQIGQLSQRIYDAITGIQLGKVEDPFDWTVKVDRVESVL</sequence>
<evidence type="ECO:0000256" key="16">
    <source>
        <dbReference type="RuleBase" id="RU004517"/>
    </source>
</evidence>
<evidence type="ECO:0000256" key="11">
    <source>
        <dbReference type="ARBA" id="ARBA00048212"/>
    </source>
</evidence>
<evidence type="ECO:0000256" key="10">
    <source>
        <dbReference type="ARBA" id="ARBA00023304"/>
    </source>
</evidence>
<dbReference type="RefSeq" id="WP_202652854.1">
    <property type="nucleotide sequence ID" value="NZ_JAESWB010000045.1"/>
</dbReference>
<dbReference type="InterPro" id="IPR033939">
    <property type="entry name" value="BCAT_family"/>
</dbReference>
<dbReference type="InterPro" id="IPR043132">
    <property type="entry name" value="BCAT-like_C"/>
</dbReference>
<gene>
    <name evidence="18" type="ORF">JK635_04840</name>
</gene>
<comment type="cofactor">
    <cofactor evidence="1 15">
        <name>pyridoxal 5'-phosphate</name>
        <dbReference type="ChEBI" id="CHEBI:597326"/>
    </cofactor>
</comment>
<dbReference type="EMBL" id="JAESWB010000045">
    <property type="protein sequence ID" value="MBL4951567.1"/>
    <property type="molecule type" value="Genomic_DNA"/>
</dbReference>